<comment type="similarity">
    <text evidence="2">Belongs to the lin-54 family.</text>
</comment>
<evidence type="ECO:0000313" key="6">
    <source>
        <dbReference type="WBParaSite" id="SMTH1_5330.1"/>
    </source>
</evidence>
<dbReference type="InterPro" id="IPR005172">
    <property type="entry name" value="CRC"/>
</dbReference>
<dbReference type="AlphaFoldDB" id="A0AA85BGV6"/>
<dbReference type="InterPro" id="IPR028307">
    <property type="entry name" value="Lin-54_fam"/>
</dbReference>
<reference evidence="6" key="1">
    <citation type="submission" date="2023-11" db="UniProtKB">
        <authorList>
            <consortium name="WormBaseParasite"/>
        </authorList>
    </citation>
    <scope>IDENTIFICATION</scope>
</reference>
<proteinExistence type="inferred from homology"/>
<dbReference type="PROSITE" id="PS51634">
    <property type="entry name" value="CRC"/>
    <property type="match status" value="1"/>
</dbReference>
<dbReference type="Proteomes" id="UP000050791">
    <property type="component" value="Unassembled WGS sequence"/>
</dbReference>
<evidence type="ECO:0000256" key="1">
    <source>
        <dbReference type="ARBA" id="ARBA00004123"/>
    </source>
</evidence>
<dbReference type="PANTHER" id="PTHR12446:SF34">
    <property type="entry name" value="PROTEIN LIN-54 HOMOLOG"/>
    <property type="match status" value="1"/>
</dbReference>
<accession>A0AA85BGV6</accession>
<sequence length="656" mass="74670">MVELQIRSPNTGHQASCPSQTETETVYGFCFIDCSRRFFPRLSLISHTHNIPMFIGQKMPLDDKFIFCEAFGDIHSEKGFLKNKLNGFICSTQTGVTEIETKNEIFSFPTFPSADLKPCNCVKSHCLKLYCECFARGSYCDNCNCMNCMNNHSHEEDRKKAFKRTLGRNPSAFNPKTERSYSKGCTCKKSQCLKNYCDCYEAKVRCSNICRCQGCRNVEDRIQRHLQLPPVHSIKEKPHLSSRSTCMGIQDPVYNKNNQIELPQTNQVFDQASHPSMLNLPCGHFYKNSILSSRLFTLEVVEAACSCILVQLKEAKYKNFPLFIQEKIVIEEFGRCLIQILESLTGLQIADDLPNNPLPEIYKHNYNPDLITLLSCTQSEVFQAIDTNHSEFHQSLSCDSQLHQPTHYLDTEYGSEAVKCGQKYSLYNEGHGFGNVKHSECLPAITREFHFESATDLPFFYSHPNYRSKNCPLSFSKDYDLTDISKYQSESSHLDIQDVHQGCSKAGNPTVFPSESCAFSTNPYFSRDIDSRLVINDKPHIQSFTMEPTLHPNIQYIGNIEEFELINPMGTVLQDCPSRHEHLTTTYEEDETYAATTALLNSSLHCPQNPFILSSEVNFSEAAETEENFFLHSVNVPSDTIINDNSTKRNALGNRH</sequence>
<keyword evidence="3" id="KW-0539">Nucleus</keyword>
<protein>
    <recommendedName>
        <fullName evidence="4">CRC domain-containing protein</fullName>
    </recommendedName>
</protein>
<feature type="domain" description="CRC" evidence="4">
    <location>
        <begin position="115"/>
        <end position="220"/>
    </location>
</feature>
<dbReference type="Pfam" id="PF03638">
    <property type="entry name" value="TCR"/>
    <property type="match status" value="2"/>
</dbReference>
<name>A0AA85BGV6_9TREM</name>
<evidence type="ECO:0000259" key="4">
    <source>
        <dbReference type="PROSITE" id="PS51634"/>
    </source>
</evidence>
<dbReference type="GO" id="GO:0006355">
    <property type="term" value="P:regulation of DNA-templated transcription"/>
    <property type="evidence" value="ECO:0007669"/>
    <property type="project" value="TreeGrafter"/>
</dbReference>
<dbReference type="GO" id="GO:0005634">
    <property type="term" value="C:nucleus"/>
    <property type="evidence" value="ECO:0007669"/>
    <property type="project" value="UniProtKB-SubCell"/>
</dbReference>
<evidence type="ECO:0000313" key="5">
    <source>
        <dbReference type="Proteomes" id="UP000050791"/>
    </source>
</evidence>
<dbReference type="WBParaSite" id="SMTH1_5330.1">
    <property type="protein sequence ID" value="SMTH1_5330.1"/>
    <property type="gene ID" value="SMTH1_5330"/>
</dbReference>
<evidence type="ECO:0000256" key="2">
    <source>
        <dbReference type="ARBA" id="ARBA00007267"/>
    </source>
</evidence>
<evidence type="ECO:0000256" key="3">
    <source>
        <dbReference type="ARBA" id="ARBA00023242"/>
    </source>
</evidence>
<comment type="subcellular location">
    <subcellularLocation>
        <location evidence="1">Nucleus</location>
    </subcellularLocation>
</comment>
<dbReference type="SMART" id="SM01114">
    <property type="entry name" value="CXC"/>
    <property type="match status" value="2"/>
</dbReference>
<dbReference type="PANTHER" id="PTHR12446">
    <property type="entry name" value="TESMIN/TSO1-RELATED"/>
    <property type="match status" value="1"/>
</dbReference>
<organism evidence="5 6">
    <name type="scientific">Schistosoma mattheei</name>
    <dbReference type="NCBI Taxonomy" id="31246"/>
    <lineage>
        <taxon>Eukaryota</taxon>
        <taxon>Metazoa</taxon>
        <taxon>Spiralia</taxon>
        <taxon>Lophotrochozoa</taxon>
        <taxon>Platyhelminthes</taxon>
        <taxon>Trematoda</taxon>
        <taxon>Digenea</taxon>
        <taxon>Strigeidida</taxon>
        <taxon>Schistosomatoidea</taxon>
        <taxon>Schistosomatidae</taxon>
        <taxon>Schistosoma</taxon>
    </lineage>
</organism>
<dbReference type="InterPro" id="IPR033467">
    <property type="entry name" value="Tesmin/TSO1-like_CXC"/>
</dbReference>